<dbReference type="Proteomes" id="UP001190700">
    <property type="component" value="Unassembled WGS sequence"/>
</dbReference>
<dbReference type="Gene3D" id="1.10.150.250">
    <property type="entry name" value="Flavinator of succinate dehydrogenase"/>
    <property type="match status" value="1"/>
</dbReference>
<sequence>MLRPRFFTLCSESFNRTDLRATLIRFVSGSRSTTSRVTSSLPSDHSGEEKTVSHVQLPGGLLGEIRKTYANPTPLGAQHSLGCKDLGGIVRVITSPTDLRPEASASTRPHRHLPVSERRTAIWESIEEGASNAANIGWLLRGFFRDHVRLMNNGELDQFEQILAYDSEDIVFFLSAKFPVPRRLAQNAVFSQLVQYHRYWEVSNQNEYR</sequence>
<protein>
    <submittedName>
        <fullName evidence="1">Uncharacterized protein</fullName>
    </submittedName>
</protein>
<dbReference type="EMBL" id="LGRX02003205">
    <property type="protein sequence ID" value="KAK3282669.1"/>
    <property type="molecule type" value="Genomic_DNA"/>
</dbReference>
<comment type="caution">
    <text evidence="1">The sequence shown here is derived from an EMBL/GenBank/DDBJ whole genome shotgun (WGS) entry which is preliminary data.</text>
</comment>
<proteinExistence type="predicted"/>
<name>A0AAE0GQN9_9CHLO</name>
<evidence type="ECO:0000313" key="2">
    <source>
        <dbReference type="Proteomes" id="UP001190700"/>
    </source>
</evidence>
<organism evidence="1 2">
    <name type="scientific">Cymbomonas tetramitiformis</name>
    <dbReference type="NCBI Taxonomy" id="36881"/>
    <lineage>
        <taxon>Eukaryota</taxon>
        <taxon>Viridiplantae</taxon>
        <taxon>Chlorophyta</taxon>
        <taxon>Pyramimonadophyceae</taxon>
        <taxon>Pyramimonadales</taxon>
        <taxon>Pyramimonadaceae</taxon>
        <taxon>Cymbomonas</taxon>
    </lineage>
</organism>
<reference evidence="1 2" key="1">
    <citation type="journal article" date="2015" name="Genome Biol. Evol.">
        <title>Comparative Genomics of a Bacterivorous Green Alga Reveals Evolutionary Causalities and Consequences of Phago-Mixotrophic Mode of Nutrition.</title>
        <authorList>
            <person name="Burns J.A."/>
            <person name="Paasch A."/>
            <person name="Narechania A."/>
            <person name="Kim E."/>
        </authorList>
    </citation>
    <scope>NUCLEOTIDE SEQUENCE [LARGE SCALE GENOMIC DNA]</scope>
    <source>
        <strain evidence="1 2">PLY_AMNH</strain>
    </source>
</reference>
<keyword evidence="2" id="KW-1185">Reference proteome</keyword>
<dbReference type="InterPro" id="IPR036714">
    <property type="entry name" value="SDH_sf"/>
</dbReference>
<gene>
    <name evidence="1" type="ORF">CYMTET_9601</name>
</gene>
<dbReference type="SUPFAM" id="SSF109910">
    <property type="entry name" value="YgfY-like"/>
    <property type="match status" value="1"/>
</dbReference>
<dbReference type="AlphaFoldDB" id="A0AAE0GQN9"/>
<accession>A0AAE0GQN9</accession>
<evidence type="ECO:0000313" key="1">
    <source>
        <dbReference type="EMBL" id="KAK3282669.1"/>
    </source>
</evidence>